<dbReference type="Proteomes" id="UP000278440">
    <property type="component" value="Unassembled WGS sequence"/>
</dbReference>
<organism evidence="3 4">
    <name type="scientific">Terracoccus luteus</name>
    <dbReference type="NCBI Taxonomy" id="53356"/>
    <lineage>
        <taxon>Bacteria</taxon>
        <taxon>Bacillati</taxon>
        <taxon>Actinomycetota</taxon>
        <taxon>Actinomycetes</taxon>
        <taxon>Micrococcales</taxon>
        <taxon>Intrasporangiaceae</taxon>
        <taxon>Terracoccus</taxon>
    </lineage>
</organism>
<feature type="signal peptide" evidence="2">
    <location>
        <begin position="1"/>
        <end position="21"/>
    </location>
</feature>
<comment type="caution">
    <text evidence="3">The sequence shown here is derived from an EMBL/GenBank/DDBJ whole genome shotgun (WGS) entry which is preliminary data.</text>
</comment>
<dbReference type="PROSITE" id="PS51257">
    <property type="entry name" value="PROKAR_LIPOPROTEIN"/>
    <property type="match status" value="1"/>
</dbReference>
<feature type="region of interest" description="Disordered" evidence="1">
    <location>
        <begin position="25"/>
        <end position="113"/>
    </location>
</feature>
<keyword evidence="2" id="KW-0732">Signal</keyword>
<proteinExistence type="predicted"/>
<feature type="compositionally biased region" description="Gly residues" evidence="1">
    <location>
        <begin position="25"/>
        <end position="35"/>
    </location>
</feature>
<evidence type="ECO:0000256" key="1">
    <source>
        <dbReference type="SAM" id="MobiDB-lite"/>
    </source>
</evidence>
<evidence type="ECO:0000313" key="3">
    <source>
        <dbReference type="EMBL" id="RKT79648.1"/>
    </source>
</evidence>
<dbReference type="RefSeq" id="WP_211333392.1">
    <property type="nucleotide sequence ID" value="NZ_RBXT01000001.1"/>
</dbReference>
<feature type="compositionally biased region" description="Low complexity" evidence="1">
    <location>
        <begin position="60"/>
        <end position="108"/>
    </location>
</feature>
<evidence type="ECO:0000256" key="2">
    <source>
        <dbReference type="SAM" id="SignalP"/>
    </source>
</evidence>
<evidence type="ECO:0000313" key="4">
    <source>
        <dbReference type="Proteomes" id="UP000278440"/>
    </source>
</evidence>
<accession>A0A495Y4P2</accession>
<dbReference type="AlphaFoldDB" id="A0A495Y4P2"/>
<keyword evidence="4" id="KW-1185">Reference proteome</keyword>
<gene>
    <name evidence="3" type="ORF">DFJ68_3122</name>
</gene>
<feature type="compositionally biased region" description="Low complexity" evidence="1">
    <location>
        <begin position="36"/>
        <end position="52"/>
    </location>
</feature>
<sequence length="224" mass="21356">MKLTRTAGLPLAAVALSLSLAACGGGSDSPGGSGGSTPSASSPGSSQPLGGSTMTSSDGMTAMPTESMTESMTSTMTGEATPTDMMTSSDGATASSSAPGSALGTPAPEGAVIKAGASGSLPAEVKGWAKQSGSGPATIYSKNGALISISFLSGSKVDSLVSSLTAEQTRAGTGQCGQAGSADNLTCYLGAADGVYNLSADAGEVSLGDLVAFTNAMTEAAGTS</sequence>
<name>A0A495Y4P2_9MICO</name>
<reference evidence="3 4" key="1">
    <citation type="submission" date="2018-10" db="EMBL/GenBank/DDBJ databases">
        <title>Sequencing the genomes of 1000 actinobacteria strains.</title>
        <authorList>
            <person name="Klenk H.-P."/>
        </authorList>
    </citation>
    <scope>NUCLEOTIDE SEQUENCE [LARGE SCALE GENOMIC DNA]</scope>
    <source>
        <strain evidence="3 4">DSM 44267</strain>
    </source>
</reference>
<dbReference type="EMBL" id="RBXT01000001">
    <property type="protein sequence ID" value="RKT79648.1"/>
    <property type="molecule type" value="Genomic_DNA"/>
</dbReference>
<protein>
    <submittedName>
        <fullName evidence="3">Uncharacterized protein</fullName>
    </submittedName>
</protein>
<feature type="chain" id="PRO_5019740847" evidence="2">
    <location>
        <begin position="22"/>
        <end position="224"/>
    </location>
</feature>